<evidence type="ECO:0000256" key="2">
    <source>
        <dbReference type="ARBA" id="ARBA00022475"/>
    </source>
</evidence>
<feature type="transmembrane region" description="Helical" evidence="9">
    <location>
        <begin position="93"/>
        <end position="114"/>
    </location>
</feature>
<proteinExistence type="predicted"/>
<feature type="compositionally biased region" description="Low complexity" evidence="8">
    <location>
        <begin position="844"/>
        <end position="855"/>
    </location>
</feature>
<dbReference type="PANTHER" id="PTHR47019">
    <property type="entry name" value="LIPID II FLIPPASE MURJ"/>
    <property type="match status" value="1"/>
</dbReference>
<dbReference type="PRINTS" id="PR01806">
    <property type="entry name" value="VIRFACTRMVIN"/>
</dbReference>
<evidence type="ECO:0000256" key="4">
    <source>
        <dbReference type="ARBA" id="ARBA00022960"/>
    </source>
</evidence>
<dbReference type="InterPro" id="IPR011009">
    <property type="entry name" value="Kinase-like_dom_sf"/>
</dbReference>
<dbReference type="PANTHER" id="PTHR47019:SF1">
    <property type="entry name" value="LIPID II FLIPPASE MURJ"/>
    <property type="match status" value="1"/>
</dbReference>
<evidence type="ECO:0000256" key="5">
    <source>
        <dbReference type="ARBA" id="ARBA00022984"/>
    </source>
</evidence>
<dbReference type="RefSeq" id="WP_289454836.1">
    <property type="nucleotide sequence ID" value="NZ_JAUCGQ010000001.1"/>
</dbReference>
<feature type="compositionally biased region" description="Polar residues" evidence="8">
    <location>
        <begin position="1016"/>
        <end position="1030"/>
    </location>
</feature>
<dbReference type="SUPFAM" id="SSF56112">
    <property type="entry name" value="Protein kinase-like (PK-like)"/>
    <property type="match status" value="1"/>
</dbReference>
<organism evidence="10 11">
    <name type="scientific">Cellulomonas alba</name>
    <dbReference type="NCBI Taxonomy" id="3053467"/>
    <lineage>
        <taxon>Bacteria</taxon>
        <taxon>Bacillati</taxon>
        <taxon>Actinomycetota</taxon>
        <taxon>Actinomycetes</taxon>
        <taxon>Micrococcales</taxon>
        <taxon>Cellulomonadaceae</taxon>
        <taxon>Cellulomonas</taxon>
    </lineage>
</organism>
<feature type="transmembrane region" description="Helical" evidence="9">
    <location>
        <begin position="986"/>
        <end position="1004"/>
    </location>
</feature>
<dbReference type="Proteomes" id="UP001529338">
    <property type="component" value="Unassembled WGS sequence"/>
</dbReference>
<feature type="compositionally biased region" description="Low complexity" evidence="8">
    <location>
        <begin position="1031"/>
        <end position="1046"/>
    </location>
</feature>
<feature type="transmembrane region" description="Helical" evidence="9">
    <location>
        <begin position="134"/>
        <end position="157"/>
    </location>
</feature>
<name>A0ABT7SFP8_9CELL</name>
<feature type="transmembrane region" description="Helical" evidence="9">
    <location>
        <begin position="414"/>
        <end position="435"/>
    </location>
</feature>
<evidence type="ECO:0000256" key="8">
    <source>
        <dbReference type="SAM" id="MobiDB-lite"/>
    </source>
</evidence>
<feature type="transmembrane region" description="Helical" evidence="9">
    <location>
        <begin position="301"/>
        <end position="322"/>
    </location>
</feature>
<dbReference type="Pfam" id="PF03023">
    <property type="entry name" value="MurJ"/>
    <property type="match status" value="1"/>
</dbReference>
<reference evidence="10 11" key="1">
    <citation type="submission" date="2023-06" db="EMBL/GenBank/DDBJ databases">
        <title>Cellulomonas sp. MW4 Whole genome sequence.</title>
        <authorList>
            <person name="Park S."/>
        </authorList>
    </citation>
    <scope>NUCLEOTIDE SEQUENCE [LARGE SCALE GENOMIC DNA]</scope>
    <source>
        <strain evidence="10 11">MW4</strain>
    </source>
</reference>
<evidence type="ECO:0000256" key="6">
    <source>
        <dbReference type="ARBA" id="ARBA00022989"/>
    </source>
</evidence>
<evidence type="ECO:0000256" key="9">
    <source>
        <dbReference type="SAM" id="Phobius"/>
    </source>
</evidence>
<protein>
    <submittedName>
        <fullName evidence="10">Murein biosynthesis integral membrane protein MurJ</fullName>
    </submittedName>
</protein>
<dbReference type="InterPro" id="IPR051050">
    <property type="entry name" value="Lipid_II_flippase_MurJ/MviN"/>
</dbReference>
<sequence length="1184" mass="121683">MTETPGGARALRRASALMASGTATSRALGLLRGMVLVAAIGATGQAADAFAVANKLPNVLYLLLAGGALNSVLVPQVVRAYRQKIGQEYVDRLLTLGFGILALATLLLTMAAPLLVRIYADPCSSAQLGLATAFAFWCIPQLFFYGVSGLLGIVLNARGSFGPYMWAPVVNNIVSIAGFGVFIVLFGGIKHSDLGHASQWGGTEIAVLAGGATLGVIAQALILLPALRAAGVFYRPRFGVRGVGLSRAGTVGTWTLVGLAVGQLGYIVVSRAASAAPGAAGGATGCHAGIGGIAGNAAYDAAFLIFILPHSLVTVSLATALFTRLAEQAHDGDVDGARATLSYGVRVVGLFTVIATAVVVVLARPVTDLVLWTAAPPSVNAVAGVVVTMMLGLAPYGVWSMFQRAFYAYEDARTMVPIQVGMCAVVVAGTLLSRAAAPPRLWVAGAGLSMSVSYLVGGLWAGWLLRRRLGTVDGPRILRLHVQATVAALFASLVGLGLLAVLRHALRGGHVAAIVECAAVGTLMCVLYVGALRAMRVREIDGLVGPLLRLVPGGLRRGGPSSMRPTRVQVGEVPPVSEVLRGTVLAGRYRVLDPLPSDLPGSSLWTAGDQILDRTVQVRVLEGGSAVALDAARRAALVTDPRLVRVLDVGTHEGLGYVVTEQVAGLSLGRLAQRGPLTADQARAVVGEAAGALEVARRRGVHHLALRPAAVHVGGDGRVLVSGLALDAAVLGTSSRDARLTSRADAVGLVRLLYAALTGYWPADPNAPETPGPGALPAAPTRDGLPVPPAELVADVPNDLDTLCAVTLGRHEDGPHTPGELVDELAPWGEIQPTGVMAPSTGSPEGAAPAAAALAAAAPGAEPEAGPADQPVAAAGAVAAAAGAAAGARTQASVDDDQHDTQPVQVHRQSVRSAFDTPGTGTNRPGTPPPAAPVRTSAFGTQPLPAFPPREPVEQQLPTGETPFVFEDVVRSRDDDVRRRRFDPTALVLVLVALVVLVGVVIAGKELFSSIEHRGSSATHTSGPSASATNGGKPSPTTPPAGGAAPVIASATTYDPSDTDGEHEELVKKAIDDSKKTAWYTLTYKRPDFSGIKSGVALTITLDKPATVSKVTLVTKSEGGDVKIRAGSADKPKGGETLAHGPVSGTTTFTLSKPTELDSVTIWIDELPQTNGANRLEVYDVQIS</sequence>
<evidence type="ECO:0000256" key="3">
    <source>
        <dbReference type="ARBA" id="ARBA00022692"/>
    </source>
</evidence>
<feature type="transmembrane region" description="Helical" evidence="9">
    <location>
        <begin position="477"/>
        <end position="502"/>
    </location>
</feature>
<dbReference type="NCBIfam" id="TIGR01695">
    <property type="entry name" value="murJ_mviN"/>
    <property type="match status" value="1"/>
</dbReference>
<feature type="region of interest" description="Disordered" evidence="8">
    <location>
        <begin position="1014"/>
        <end position="1046"/>
    </location>
</feature>
<feature type="transmembrane region" description="Helical" evidence="9">
    <location>
        <begin position="441"/>
        <end position="465"/>
    </location>
</feature>
<accession>A0ABT7SFP8</accession>
<keyword evidence="5" id="KW-0573">Peptidoglycan synthesis</keyword>
<feature type="transmembrane region" description="Helical" evidence="9">
    <location>
        <begin position="382"/>
        <end position="402"/>
    </location>
</feature>
<feature type="transmembrane region" description="Helical" evidence="9">
    <location>
        <begin position="508"/>
        <end position="529"/>
    </location>
</feature>
<comment type="subcellular location">
    <subcellularLocation>
        <location evidence="1">Cell membrane</location>
        <topology evidence="1">Multi-pass membrane protein</topology>
    </subcellularLocation>
</comment>
<feature type="region of interest" description="Disordered" evidence="8">
    <location>
        <begin position="889"/>
        <end position="931"/>
    </location>
</feature>
<dbReference type="CDD" id="cd13123">
    <property type="entry name" value="MATE_MurJ_like"/>
    <property type="match status" value="1"/>
</dbReference>
<keyword evidence="3 9" id="KW-0812">Transmembrane</keyword>
<keyword evidence="6 9" id="KW-1133">Transmembrane helix</keyword>
<keyword evidence="7 9" id="KW-0472">Membrane</keyword>
<feature type="transmembrane region" description="Helical" evidence="9">
    <location>
        <begin position="205"/>
        <end position="227"/>
    </location>
</feature>
<dbReference type="EMBL" id="JAUCGQ010000001">
    <property type="protein sequence ID" value="MDM7855023.1"/>
    <property type="molecule type" value="Genomic_DNA"/>
</dbReference>
<gene>
    <name evidence="10" type="primary">murJ</name>
    <name evidence="10" type="ORF">QRT04_08770</name>
</gene>
<evidence type="ECO:0000256" key="7">
    <source>
        <dbReference type="ARBA" id="ARBA00023136"/>
    </source>
</evidence>
<evidence type="ECO:0000256" key="1">
    <source>
        <dbReference type="ARBA" id="ARBA00004651"/>
    </source>
</evidence>
<comment type="caution">
    <text evidence="10">The sequence shown here is derived from an EMBL/GenBank/DDBJ whole genome shotgun (WGS) entry which is preliminary data.</text>
</comment>
<dbReference type="InterPro" id="IPR004268">
    <property type="entry name" value="MurJ"/>
</dbReference>
<feature type="transmembrane region" description="Helical" evidence="9">
    <location>
        <begin position="343"/>
        <end position="362"/>
    </location>
</feature>
<keyword evidence="4" id="KW-0133">Cell shape</keyword>
<feature type="compositionally biased region" description="Polar residues" evidence="8">
    <location>
        <begin position="901"/>
        <end position="912"/>
    </location>
</feature>
<dbReference type="Gene3D" id="1.10.510.10">
    <property type="entry name" value="Transferase(Phosphotransferase) domain 1"/>
    <property type="match status" value="1"/>
</dbReference>
<feature type="transmembrane region" description="Helical" evidence="9">
    <location>
        <begin position="59"/>
        <end position="81"/>
    </location>
</feature>
<dbReference type="Gene3D" id="3.30.200.20">
    <property type="entry name" value="Phosphorylase Kinase, domain 1"/>
    <property type="match status" value="1"/>
</dbReference>
<feature type="transmembrane region" description="Helical" evidence="9">
    <location>
        <begin position="248"/>
        <end position="269"/>
    </location>
</feature>
<evidence type="ECO:0000313" key="11">
    <source>
        <dbReference type="Proteomes" id="UP001529338"/>
    </source>
</evidence>
<evidence type="ECO:0000313" key="10">
    <source>
        <dbReference type="EMBL" id="MDM7855023.1"/>
    </source>
</evidence>
<dbReference type="CDD" id="cd13973">
    <property type="entry name" value="PK_MviN-like"/>
    <property type="match status" value="1"/>
</dbReference>
<keyword evidence="2" id="KW-1003">Cell membrane</keyword>
<feature type="transmembrane region" description="Helical" evidence="9">
    <location>
        <begin position="27"/>
        <end position="47"/>
    </location>
</feature>
<feature type="transmembrane region" description="Helical" evidence="9">
    <location>
        <begin position="169"/>
        <end position="189"/>
    </location>
</feature>
<keyword evidence="11" id="KW-1185">Reference proteome</keyword>
<feature type="region of interest" description="Disordered" evidence="8">
    <location>
        <begin position="836"/>
        <end position="855"/>
    </location>
</feature>